<keyword evidence="8" id="KW-0175">Coiled coil</keyword>
<name>A0A917ER59_9BACI</name>
<reference evidence="11" key="1">
    <citation type="journal article" date="2014" name="Int. J. Syst. Evol. Microbiol.">
        <title>Complete genome sequence of Corynebacterium casei LMG S-19264T (=DSM 44701T), isolated from a smear-ripened cheese.</title>
        <authorList>
            <consortium name="US DOE Joint Genome Institute (JGI-PGF)"/>
            <person name="Walter F."/>
            <person name="Albersmeier A."/>
            <person name="Kalinowski J."/>
            <person name="Ruckert C."/>
        </authorList>
    </citation>
    <scope>NUCLEOTIDE SEQUENCE</scope>
    <source>
        <strain evidence="11">CGMCC 1.12698</strain>
    </source>
</reference>
<feature type="transmembrane region" description="Helical" evidence="9">
    <location>
        <begin position="374"/>
        <end position="395"/>
    </location>
</feature>
<comment type="similarity">
    <text evidence="2">Belongs to the GSP F family.</text>
</comment>
<dbReference type="PANTHER" id="PTHR30012:SF0">
    <property type="entry name" value="TYPE II SECRETION SYSTEM PROTEIN F-RELATED"/>
    <property type="match status" value="1"/>
</dbReference>
<evidence type="ECO:0000256" key="1">
    <source>
        <dbReference type="ARBA" id="ARBA00004429"/>
    </source>
</evidence>
<evidence type="ECO:0000313" key="12">
    <source>
        <dbReference type="Proteomes" id="UP000605259"/>
    </source>
</evidence>
<gene>
    <name evidence="11" type="primary">pilC</name>
    <name evidence="11" type="ORF">GCM10007140_26940</name>
</gene>
<dbReference type="Gene3D" id="1.20.81.30">
    <property type="entry name" value="Type II secretion system (T2SS), domain F"/>
    <property type="match status" value="2"/>
</dbReference>
<keyword evidence="5 9" id="KW-0812">Transmembrane</keyword>
<proteinExistence type="inferred from homology"/>
<dbReference type="Pfam" id="PF00482">
    <property type="entry name" value="T2SSF"/>
    <property type="match status" value="2"/>
</dbReference>
<dbReference type="GO" id="GO:0005886">
    <property type="term" value="C:plasma membrane"/>
    <property type="evidence" value="ECO:0007669"/>
    <property type="project" value="UniProtKB-SubCell"/>
</dbReference>
<keyword evidence="3" id="KW-1003">Cell membrane</keyword>
<evidence type="ECO:0000256" key="8">
    <source>
        <dbReference type="SAM" id="Coils"/>
    </source>
</evidence>
<feature type="domain" description="Type II secretion system protein GspF" evidence="10">
    <location>
        <begin position="272"/>
        <end position="393"/>
    </location>
</feature>
<feature type="domain" description="Type II secretion system protein GspF" evidence="10">
    <location>
        <begin position="68"/>
        <end position="191"/>
    </location>
</feature>
<evidence type="ECO:0000256" key="2">
    <source>
        <dbReference type="ARBA" id="ARBA00005745"/>
    </source>
</evidence>
<evidence type="ECO:0000259" key="10">
    <source>
        <dbReference type="Pfam" id="PF00482"/>
    </source>
</evidence>
<evidence type="ECO:0000256" key="6">
    <source>
        <dbReference type="ARBA" id="ARBA00022989"/>
    </source>
</evidence>
<reference evidence="11" key="2">
    <citation type="submission" date="2020-09" db="EMBL/GenBank/DDBJ databases">
        <authorList>
            <person name="Sun Q."/>
            <person name="Zhou Y."/>
        </authorList>
    </citation>
    <scope>NUCLEOTIDE SEQUENCE</scope>
    <source>
        <strain evidence="11">CGMCC 1.12698</strain>
    </source>
</reference>
<feature type="transmembrane region" description="Helical" evidence="9">
    <location>
        <begin position="221"/>
        <end position="239"/>
    </location>
</feature>
<comment type="subcellular location">
    <subcellularLocation>
        <location evidence="1">Cell inner membrane</location>
        <topology evidence="1">Multi-pass membrane protein</topology>
    </subcellularLocation>
</comment>
<dbReference type="InterPro" id="IPR018076">
    <property type="entry name" value="T2SS_GspF_dom"/>
</dbReference>
<evidence type="ECO:0000256" key="7">
    <source>
        <dbReference type="ARBA" id="ARBA00023136"/>
    </source>
</evidence>
<protein>
    <submittedName>
        <fullName evidence="11">Type II secretion system protein F</fullName>
    </submittedName>
</protein>
<evidence type="ECO:0000313" key="11">
    <source>
        <dbReference type="EMBL" id="GGE75782.1"/>
    </source>
</evidence>
<keyword evidence="7 9" id="KW-0472">Membrane</keyword>
<dbReference type="FunFam" id="1.20.81.30:FF:000001">
    <property type="entry name" value="Type II secretion system protein F"/>
    <property type="match status" value="2"/>
</dbReference>
<evidence type="ECO:0000256" key="9">
    <source>
        <dbReference type="SAM" id="Phobius"/>
    </source>
</evidence>
<dbReference type="PRINTS" id="PR00812">
    <property type="entry name" value="BCTERIALGSPF"/>
</dbReference>
<evidence type="ECO:0000256" key="4">
    <source>
        <dbReference type="ARBA" id="ARBA00022519"/>
    </source>
</evidence>
<keyword evidence="4" id="KW-0997">Cell inner membrane</keyword>
<evidence type="ECO:0000256" key="5">
    <source>
        <dbReference type="ARBA" id="ARBA00022692"/>
    </source>
</evidence>
<keyword evidence="12" id="KW-1185">Reference proteome</keyword>
<feature type="transmembrane region" description="Helical" evidence="9">
    <location>
        <begin position="167"/>
        <end position="190"/>
    </location>
</feature>
<comment type="caution">
    <text evidence="11">The sequence shown here is derived from an EMBL/GenBank/DDBJ whole genome shotgun (WGS) entry which is preliminary data.</text>
</comment>
<dbReference type="Proteomes" id="UP000605259">
    <property type="component" value="Unassembled WGS sequence"/>
</dbReference>
<accession>A0A917ER59</accession>
<dbReference type="PANTHER" id="PTHR30012">
    <property type="entry name" value="GENERAL SECRETION PATHWAY PROTEIN"/>
    <property type="match status" value="1"/>
</dbReference>
<evidence type="ECO:0000256" key="3">
    <source>
        <dbReference type="ARBA" id="ARBA00022475"/>
    </source>
</evidence>
<feature type="coiled-coil region" evidence="8">
    <location>
        <begin position="88"/>
        <end position="115"/>
    </location>
</feature>
<dbReference type="AlphaFoldDB" id="A0A917ER59"/>
<dbReference type="EMBL" id="BMFK01000002">
    <property type="protein sequence ID" value="GGE75782.1"/>
    <property type="molecule type" value="Genomic_DNA"/>
</dbReference>
<dbReference type="RefSeq" id="WP_188389005.1">
    <property type="nucleotide sequence ID" value="NZ_BMFK01000002.1"/>
</dbReference>
<sequence length="402" mass="45604">MPQFSYIARDRTGKKRTGILQAQSKHEVHMKMRERGMRVLEVEQKKETIWTKEIHIGAPVPLKVFVIYLRQLATLLRAGITVVDATRILAQQTESKALKKALNEVEEELREGNHLSAAYSKHPKIFTNMFINMVRAGEVSGTLDSTLERMADYYEKQYRTRQKVKSALTYPIAVGIISLVVVVFLLMYTVPMYVDMFNQFDGELPTITVFVLVASEWMLSYWWLMGLGIGLLFTSIYVVSREQRSKYYLHYALLKMPIFGGLLQKSALARTTRTLSSLFSSAVPILQAVTIVEAVVGNEVIARVLRESRHSLEQGKSLTEPMNEHWVFPPLVTQMIVIGEQTGSLDHMLMKVADFYEAEVDTATDQMKALIEPLMIVFLASIVGTIVLSIIAPMFEIFNAIK</sequence>
<organism evidence="11 12">
    <name type="scientific">Priestia taiwanensis</name>
    <dbReference type="NCBI Taxonomy" id="1347902"/>
    <lineage>
        <taxon>Bacteria</taxon>
        <taxon>Bacillati</taxon>
        <taxon>Bacillota</taxon>
        <taxon>Bacilli</taxon>
        <taxon>Bacillales</taxon>
        <taxon>Bacillaceae</taxon>
        <taxon>Priestia</taxon>
    </lineage>
</organism>
<dbReference type="InterPro" id="IPR042094">
    <property type="entry name" value="T2SS_GspF_sf"/>
</dbReference>
<keyword evidence="6 9" id="KW-1133">Transmembrane helix</keyword>
<dbReference type="InterPro" id="IPR003004">
    <property type="entry name" value="GspF/PilC"/>
</dbReference>